<dbReference type="PANTHER" id="PTHR12901:SF10">
    <property type="entry name" value="COENZYME Q-BINDING PROTEIN COQ10, MITOCHONDRIAL"/>
    <property type="match status" value="1"/>
</dbReference>
<sequence length="160" mass="18071">MPSHAETRHLPYTPDQMFDLVADVARYGEFLPWISAVRVRSNNETEMVADLVVGFKGLRERFTSRVVKQRPGEIHVDYVEGPLKYLRNDWRFRSDGQGGSFVDFKVDFAFRNRLFEMLAGQVFDLALRRMIGAFEARAAKLYGAEVSASGISRSSATSAA</sequence>
<dbReference type="InterPro" id="IPR023393">
    <property type="entry name" value="START-like_dom_sf"/>
</dbReference>
<feature type="domain" description="Coenzyme Q-binding protein COQ10 START" evidence="2">
    <location>
        <begin position="10"/>
        <end position="135"/>
    </location>
</feature>
<dbReference type="Proteomes" id="UP000734218">
    <property type="component" value="Unassembled WGS sequence"/>
</dbReference>
<evidence type="ECO:0000259" key="2">
    <source>
        <dbReference type="Pfam" id="PF03364"/>
    </source>
</evidence>
<proteinExistence type="inferred from homology"/>
<dbReference type="InterPro" id="IPR005031">
    <property type="entry name" value="COQ10_START"/>
</dbReference>
<comment type="similarity">
    <text evidence="1">Belongs to the ribosome association toxin RatA family.</text>
</comment>
<dbReference type="Gene3D" id="3.30.530.20">
    <property type="match status" value="1"/>
</dbReference>
<name>A0ABX0XL83_9SPHN</name>
<dbReference type="EMBL" id="JAATJE010000001">
    <property type="protein sequence ID" value="NJC33485.1"/>
    <property type="molecule type" value="Genomic_DNA"/>
</dbReference>
<dbReference type="PANTHER" id="PTHR12901">
    <property type="entry name" value="SPERM PROTEIN HOMOLOG"/>
    <property type="match status" value="1"/>
</dbReference>
<dbReference type="CDD" id="cd07813">
    <property type="entry name" value="COQ10p_like"/>
    <property type="match status" value="1"/>
</dbReference>
<gene>
    <name evidence="3" type="ORF">GGR88_000959</name>
</gene>
<dbReference type="InterPro" id="IPR044996">
    <property type="entry name" value="COQ10-like"/>
</dbReference>
<dbReference type="SUPFAM" id="SSF55961">
    <property type="entry name" value="Bet v1-like"/>
    <property type="match status" value="1"/>
</dbReference>
<evidence type="ECO:0000313" key="4">
    <source>
        <dbReference type="Proteomes" id="UP000734218"/>
    </source>
</evidence>
<organism evidence="3 4">
    <name type="scientific">Sphingomonas jejuensis</name>
    <dbReference type="NCBI Taxonomy" id="904715"/>
    <lineage>
        <taxon>Bacteria</taxon>
        <taxon>Pseudomonadati</taxon>
        <taxon>Pseudomonadota</taxon>
        <taxon>Alphaproteobacteria</taxon>
        <taxon>Sphingomonadales</taxon>
        <taxon>Sphingomonadaceae</taxon>
        <taxon>Sphingomonas</taxon>
    </lineage>
</organism>
<reference evidence="3 4" key="1">
    <citation type="submission" date="2020-03" db="EMBL/GenBank/DDBJ databases">
        <title>Genomic Encyclopedia of Type Strains, Phase IV (KMG-IV): sequencing the most valuable type-strain genomes for metagenomic binning, comparative biology and taxonomic classification.</title>
        <authorList>
            <person name="Goeker M."/>
        </authorList>
    </citation>
    <scope>NUCLEOTIDE SEQUENCE [LARGE SCALE GENOMIC DNA]</scope>
    <source>
        <strain evidence="3 4">DSM 27651</strain>
    </source>
</reference>
<accession>A0ABX0XL83</accession>
<dbReference type="RefSeq" id="WP_167953468.1">
    <property type="nucleotide sequence ID" value="NZ_JAATJE010000001.1"/>
</dbReference>
<comment type="caution">
    <text evidence="3">The sequence shown here is derived from an EMBL/GenBank/DDBJ whole genome shotgun (WGS) entry which is preliminary data.</text>
</comment>
<keyword evidence="4" id="KW-1185">Reference proteome</keyword>
<evidence type="ECO:0000256" key="1">
    <source>
        <dbReference type="ARBA" id="ARBA00008918"/>
    </source>
</evidence>
<evidence type="ECO:0000313" key="3">
    <source>
        <dbReference type="EMBL" id="NJC33485.1"/>
    </source>
</evidence>
<protein>
    <submittedName>
        <fullName evidence="3">Coenzyme Q-binding protein COQ10</fullName>
    </submittedName>
</protein>
<dbReference type="Pfam" id="PF03364">
    <property type="entry name" value="Polyketide_cyc"/>
    <property type="match status" value="1"/>
</dbReference>